<keyword evidence="4" id="KW-0862">Zinc</keyword>
<dbReference type="GO" id="GO:0006325">
    <property type="term" value="P:chromatin organization"/>
    <property type="evidence" value="ECO:0007669"/>
    <property type="project" value="UniProtKB-KW"/>
</dbReference>
<evidence type="ECO:0000256" key="5">
    <source>
        <dbReference type="ARBA" id="ARBA00022853"/>
    </source>
</evidence>
<keyword evidence="3" id="KW-0863">Zinc-finger</keyword>
<comment type="similarity">
    <text evidence="1">Belongs to the VEFS (VRN2-EMF2-FIS2-SU(Z)12) family.</text>
</comment>
<comment type="caution">
    <text evidence="10">The sequence shown here is derived from an EMBL/GenBank/DDBJ whole genome shotgun (WGS) entry which is preliminary data.</text>
</comment>
<keyword evidence="2" id="KW-0479">Metal-binding</keyword>
<protein>
    <submittedName>
        <fullName evidence="10">1912_t:CDS:1</fullName>
    </submittedName>
</protein>
<reference evidence="10" key="1">
    <citation type="submission" date="2021-06" db="EMBL/GenBank/DDBJ databases">
        <authorList>
            <person name="Kallberg Y."/>
            <person name="Tangrot J."/>
            <person name="Rosling A."/>
        </authorList>
    </citation>
    <scope>NUCLEOTIDE SEQUENCE</scope>
    <source>
        <strain evidence="10">CL551</strain>
    </source>
</reference>
<evidence type="ECO:0000259" key="8">
    <source>
        <dbReference type="Pfam" id="PF09733"/>
    </source>
</evidence>
<dbReference type="EMBL" id="CAJVPV010030206">
    <property type="protein sequence ID" value="CAG8740311.1"/>
    <property type="molecule type" value="Genomic_DNA"/>
</dbReference>
<sequence>MSVIENGRFCKDGQYDVILRLAREQGSIIPSDWKIRFTLYWDCKVHLPLKPLEQKPYLISDQQKDVLSVSYMYRVADCELTQHVRGFRCPWCSNLCFADSKCLMIHLESSHVHLKFRFKSGKLQNERVIVVTSNEDFSEFEYFLIDKRDGSWTIKPFIYPLKQYIAPPLAISSLPSSNFYHSHTFMPFKEGEVDSEDEICTHWLEQLNDETLDELSDVSDKEKQMMKIWNRYIEPKRGLADKNLSSVCIEFAKSRAHQIVELDLRNEFAFHLLNILEFQIIDSGCVTKCLGLVDKVIKQH</sequence>
<name>A0A9N9NLI8_9GLOM</name>
<keyword evidence="11" id="KW-1185">Reference proteome</keyword>
<dbReference type="GO" id="GO:0031490">
    <property type="term" value="F:chromatin DNA binding"/>
    <property type="evidence" value="ECO:0007669"/>
    <property type="project" value="TreeGrafter"/>
</dbReference>
<dbReference type="PANTHER" id="PTHR22597:SF0">
    <property type="entry name" value="POLYCOMB PROTEIN SUZ12"/>
    <property type="match status" value="1"/>
</dbReference>
<organism evidence="10 11">
    <name type="scientific">Acaulospora morrowiae</name>
    <dbReference type="NCBI Taxonomy" id="94023"/>
    <lineage>
        <taxon>Eukaryota</taxon>
        <taxon>Fungi</taxon>
        <taxon>Fungi incertae sedis</taxon>
        <taxon>Mucoromycota</taxon>
        <taxon>Glomeromycotina</taxon>
        <taxon>Glomeromycetes</taxon>
        <taxon>Diversisporales</taxon>
        <taxon>Acaulosporaceae</taxon>
        <taxon>Acaulospora</taxon>
    </lineage>
</organism>
<dbReference type="Pfam" id="PF23320">
    <property type="entry name" value="Zn_SUZ12"/>
    <property type="match status" value="1"/>
</dbReference>
<accession>A0A9N9NLI8</accession>
<dbReference type="InterPro" id="IPR019135">
    <property type="entry name" value="Polycomb_protein_VEFS-Box"/>
</dbReference>
<dbReference type="GO" id="GO:0008270">
    <property type="term" value="F:zinc ion binding"/>
    <property type="evidence" value="ECO:0007669"/>
    <property type="project" value="UniProtKB-KW"/>
</dbReference>
<evidence type="ECO:0000256" key="6">
    <source>
        <dbReference type="ARBA" id="ARBA00023015"/>
    </source>
</evidence>
<keyword evidence="5" id="KW-0156">Chromatin regulator</keyword>
<dbReference type="PANTHER" id="PTHR22597">
    <property type="entry name" value="POLYCOMB GROUP PROTEIN"/>
    <property type="match status" value="1"/>
</dbReference>
<evidence type="ECO:0000256" key="7">
    <source>
        <dbReference type="ARBA" id="ARBA00023163"/>
    </source>
</evidence>
<keyword evidence="6" id="KW-0805">Transcription regulation</keyword>
<dbReference type="InterPro" id="IPR057540">
    <property type="entry name" value="Znf_SUZ12"/>
</dbReference>
<evidence type="ECO:0000256" key="1">
    <source>
        <dbReference type="ARBA" id="ARBA00007416"/>
    </source>
</evidence>
<evidence type="ECO:0000259" key="9">
    <source>
        <dbReference type="Pfam" id="PF23320"/>
    </source>
</evidence>
<feature type="domain" description="Polycomb protein SUZ12-like zinc finger" evidence="9">
    <location>
        <begin position="70"/>
        <end position="134"/>
    </location>
</feature>
<dbReference type="AlphaFoldDB" id="A0A9N9NLI8"/>
<evidence type="ECO:0000256" key="4">
    <source>
        <dbReference type="ARBA" id="ARBA00022833"/>
    </source>
</evidence>
<evidence type="ECO:0000256" key="2">
    <source>
        <dbReference type="ARBA" id="ARBA00022723"/>
    </source>
</evidence>
<dbReference type="CDD" id="cd21553">
    <property type="entry name" value="VEFS-box_EMF2-like"/>
    <property type="match status" value="1"/>
</dbReference>
<gene>
    <name evidence="10" type="ORF">AMORRO_LOCUS14669</name>
</gene>
<dbReference type="GO" id="GO:0005634">
    <property type="term" value="C:nucleus"/>
    <property type="evidence" value="ECO:0007669"/>
    <property type="project" value="UniProtKB-ARBA"/>
</dbReference>
<evidence type="ECO:0000256" key="3">
    <source>
        <dbReference type="ARBA" id="ARBA00022771"/>
    </source>
</evidence>
<dbReference type="OrthoDB" id="166746at2759"/>
<dbReference type="Proteomes" id="UP000789342">
    <property type="component" value="Unassembled WGS sequence"/>
</dbReference>
<evidence type="ECO:0000313" key="11">
    <source>
        <dbReference type="Proteomes" id="UP000789342"/>
    </source>
</evidence>
<evidence type="ECO:0000313" key="10">
    <source>
        <dbReference type="EMBL" id="CAG8740311.1"/>
    </source>
</evidence>
<dbReference type="Pfam" id="PF09733">
    <property type="entry name" value="VEFS-Box"/>
    <property type="match status" value="1"/>
</dbReference>
<proteinExistence type="inferred from homology"/>
<keyword evidence="7" id="KW-0804">Transcription</keyword>
<feature type="domain" description="Polycomb protein VEFS-Box" evidence="8">
    <location>
        <begin position="173"/>
        <end position="283"/>
    </location>
</feature>